<evidence type="ECO:0000313" key="4">
    <source>
        <dbReference type="EMBL" id="ABI69475.1"/>
    </source>
</evidence>
<keyword evidence="3" id="KW-0812">Transmembrane</keyword>
<dbReference type="InterPro" id="IPR009003">
    <property type="entry name" value="Peptidase_S1_PA"/>
</dbReference>
<dbReference type="PANTHER" id="PTHR43343:SF3">
    <property type="entry name" value="PROTEASE DO-LIKE 8, CHLOROPLASTIC"/>
    <property type="match status" value="1"/>
</dbReference>
<proteinExistence type="predicted"/>
<gene>
    <name evidence="4" type="ordered locus">Swol_2184</name>
</gene>
<dbReference type="Gene3D" id="2.40.10.120">
    <property type="match status" value="1"/>
</dbReference>
<accession>Q0AUX9</accession>
<keyword evidence="3" id="KW-1133">Transmembrane helix</keyword>
<dbReference type="RefSeq" id="WP_011641566.1">
    <property type="nucleotide sequence ID" value="NC_008346.1"/>
</dbReference>
<sequence length="266" mass="29298">MDEQDYLQSEGEHDDTIDEYLEMLEEDEASAESKRSRPVFKIGAVVILLAFIAFAYAWLPFLWPPHLDFLQQDQALSEEDLVLRCKPAVVNIQAKKTGDALSSQGTGINLEAEGMIITNRHVVEGAESVKVSFSDEKSYFSQDMEIIDGYDLAVIRLKAKDLPFVAVETEQMVERGQIVTIIGNPRGFQRISSRGEVKEYFESDAGMPAFTINATIAPGSSGSPVLDEKGCLVGIIFAIGTVKLDGEEQERALAIPATALNYTEAR</sequence>
<dbReference type="STRING" id="335541.Swol_2184"/>
<evidence type="ECO:0000313" key="5">
    <source>
        <dbReference type="Proteomes" id="UP000001968"/>
    </source>
</evidence>
<dbReference type="GO" id="GO:0006508">
    <property type="term" value="P:proteolysis"/>
    <property type="evidence" value="ECO:0007669"/>
    <property type="project" value="UniProtKB-KW"/>
</dbReference>
<keyword evidence="5" id="KW-1185">Reference proteome</keyword>
<protein>
    <submittedName>
        <fullName evidence="4">Trypsin-like serine protease</fullName>
    </submittedName>
</protein>
<dbReference type="InterPro" id="IPR051201">
    <property type="entry name" value="Chloro_Bact_Ser_Proteases"/>
</dbReference>
<keyword evidence="1 4" id="KW-0645">Protease</keyword>
<evidence type="ECO:0000256" key="1">
    <source>
        <dbReference type="ARBA" id="ARBA00022670"/>
    </source>
</evidence>
<dbReference type="OrthoDB" id="9766361at2"/>
<dbReference type="HOGENOM" id="CLU_074311_0_0_9"/>
<keyword evidence="2" id="KW-0378">Hydrolase</keyword>
<feature type="transmembrane region" description="Helical" evidence="3">
    <location>
        <begin position="42"/>
        <end position="63"/>
    </location>
</feature>
<dbReference type="Proteomes" id="UP000001968">
    <property type="component" value="Chromosome"/>
</dbReference>
<keyword evidence="3" id="KW-0472">Membrane</keyword>
<dbReference type="KEGG" id="swo:Swol_2184"/>
<dbReference type="PANTHER" id="PTHR43343">
    <property type="entry name" value="PEPTIDASE S12"/>
    <property type="match status" value="1"/>
</dbReference>
<name>Q0AUX9_SYNWW</name>
<dbReference type="AlphaFoldDB" id="Q0AUX9"/>
<organism evidence="4 5">
    <name type="scientific">Syntrophomonas wolfei subsp. wolfei (strain DSM 2245B / Goettingen)</name>
    <dbReference type="NCBI Taxonomy" id="335541"/>
    <lineage>
        <taxon>Bacteria</taxon>
        <taxon>Bacillati</taxon>
        <taxon>Bacillota</taxon>
        <taxon>Clostridia</taxon>
        <taxon>Eubacteriales</taxon>
        <taxon>Syntrophomonadaceae</taxon>
        <taxon>Syntrophomonas</taxon>
    </lineage>
</organism>
<reference evidence="5" key="1">
    <citation type="journal article" date="2010" name="Environ. Microbiol.">
        <title>The genome of Syntrophomonas wolfei: new insights into syntrophic metabolism and biohydrogen production.</title>
        <authorList>
            <person name="Sieber J.R."/>
            <person name="Sims D.R."/>
            <person name="Han C."/>
            <person name="Kim E."/>
            <person name="Lykidis A."/>
            <person name="Lapidus A.L."/>
            <person name="McDonnald E."/>
            <person name="Rohlin L."/>
            <person name="Culley D.E."/>
            <person name="Gunsalus R."/>
            <person name="McInerney M.J."/>
        </authorList>
    </citation>
    <scope>NUCLEOTIDE SEQUENCE [LARGE SCALE GENOMIC DNA]</scope>
    <source>
        <strain evidence="5">DSM 2245B / Goettingen</strain>
    </source>
</reference>
<evidence type="ECO:0000256" key="2">
    <source>
        <dbReference type="ARBA" id="ARBA00022801"/>
    </source>
</evidence>
<dbReference type="Pfam" id="PF13365">
    <property type="entry name" value="Trypsin_2"/>
    <property type="match status" value="1"/>
</dbReference>
<dbReference type="PRINTS" id="PR00834">
    <property type="entry name" value="PROTEASES2C"/>
</dbReference>
<dbReference type="SUPFAM" id="SSF50494">
    <property type="entry name" value="Trypsin-like serine proteases"/>
    <property type="match status" value="1"/>
</dbReference>
<dbReference type="GO" id="GO:0004252">
    <property type="term" value="F:serine-type endopeptidase activity"/>
    <property type="evidence" value="ECO:0007669"/>
    <property type="project" value="InterPro"/>
</dbReference>
<dbReference type="eggNOG" id="COG0265">
    <property type="taxonomic scope" value="Bacteria"/>
</dbReference>
<dbReference type="InterPro" id="IPR001940">
    <property type="entry name" value="Peptidase_S1C"/>
</dbReference>
<evidence type="ECO:0000256" key="3">
    <source>
        <dbReference type="SAM" id="Phobius"/>
    </source>
</evidence>
<dbReference type="EMBL" id="CP000448">
    <property type="protein sequence ID" value="ABI69475.1"/>
    <property type="molecule type" value="Genomic_DNA"/>
</dbReference>